<sequence>MFLPWLGASLRGLAMRQAPTCGALIYTMFIANGNMNKLFLTSFAILIIVEMRLWLEIVRLVCARWECRERVKVPPGMKSEVQTLWSNDDVPSFEVSNYVY</sequence>
<name>A0ABN8HPE3_9NEOP</name>
<feature type="non-terminal residue" evidence="1">
    <location>
        <position position="100"/>
    </location>
</feature>
<reference evidence="1" key="1">
    <citation type="submission" date="2022-03" db="EMBL/GenBank/DDBJ databases">
        <authorList>
            <person name="Martin H S."/>
        </authorList>
    </citation>
    <scope>NUCLEOTIDE SEQUENCE</scope>
</reference>
<evidence type="ECO:0000313" key="1">
    <source>
        <dbReference type="EMBL" id="CAH2037156.1"/>
    </source>
</evidence>
<dbReference type="Proteomes" id="UP000837857">
    <property type="component" value="Chromosome 10"/>
</dbReference>
<protein>
    <submittedName>
        <fullName evidence="1">Uncharacterized protein</fullName>
    </submittedName>
</protein>
<organism evidence="1 2">
    <name type="scientific">Iphiclides podalirius</name>
    <name type="common">scarce swallowtail</name>
    <dbReference type="NCBI Taxonomy" id="110791"/>
    <lineage>
        <taxon>Eukaryota</taxon>
        <taxon>Metazoa</taxon>
        <taxon>Ecdysozoa</taxon>
        <taxon>Arthropoda</taxon>
        <taxon>Hexapoda</taxon>
        <taxon>Insecta</taxon>
        <taxon>Pterygota</taxon>
        <taxon>Neoptera</taxon>
        <taxon>Endopterygota</taxon>
        <taxon>Lepidoptera</taxon>
        <taxon>Glossata</taxon>
        <taxon>Ditrysia</taxon>
        <taxon>Papilionoidea</taxon>
        <taxon>Papilionidae</taxon>
        <taxon>Papilioninae</taxon>
        <taxon>Iphiclides</taxon>
    </lineage>
</organism>
<accession>A0ABN8HPE3</accession>
<keyword evidence="2" id="KW-1185">Reference proteome</keyword>
<proteinExistence type="predicted"/>
<evidence type="ECO:0000313" key="2">
    <source>
        <dbReference type="Proteomes" id="UP000837857"/>
    </source>
</evidence>
<dbReference type="EMBL" id="OW152822">
    <property type="protein sequence ID" value="CAH2037156.1"/>
    <property type="molecule type" value="Genomic_DNA"/>
</dbReference>
<gene>
    <name evidence="1" type="ORF">IPOD504_LOCUS1047</name>
</gene>